<keyword evidence="1" id="KW-0812">Transmembrane</keyword>
<feature type="transmembrane region" description="Helical" evidence="1">
    <location>
        <begin position="518"/>
        <end position="534"/>
    </location>
</feature>
<dbReference type="PANTHER" id="PTHR45662">
    <property type="entry name" value="PHOSPHATIDYLINOSITIDE PHOSPHATASE SAC1"/>
    <property type="match status" value="1"/>
</dbReference>
<name>A0ABV2AJ28_9EUKA</name>
<proteinExistence type="predicted"/>
<evidence type="ECO:0000256" key="1">
    <source>
        <dbReference type="SAM" id="Phobius"/>
    </source>
</evidence>
<dbReference type="PROSITE" id="PS50275">
    <property type="entry name" value="SAC"/>
    <property type="match status" value="1"/>
</dbReference>
<feature type="domain" description="SAC" evidence="2">
    <location>
        <begin position="112"/>
        <end position="453"/>
    </location>
</feature>
<gene>
    <name evidence="3" type="primary">SACM1L</name>
    <name evidence="3" type="ORF">MHBO_001428</name>
</gene>
<dbReference type="PANTHER" id="PTHR45662:SF2">
    <property type="entry name" value="PHOSPHATIDYLINOSITOL-3-PHOSPHATASE SAC1"/>
    <property type="match status" value="1"/>
</dbReference>
<keyword evidence="4" id="KW-1185">Reference proteome</keyword>
<feature type="transmembrane region" description="Helical" evidence="1">
    <location>
        <begin position="546"/>
        <end position="565"/>
    </location>
</feature>
<protein>
    <submittedName>
        <fullName evidence="3">Phosphatidylinositide phosphatase SAC1, variant 2</fullName>
    </submittedName>
</protein>
<reference evidence="3 4" key="1">
    <citation type="journal article" date="2024" name="BMC Biol.">
        <title>Comparative genomics of Ascetosporea gives new insight into the evolutionary basis for animal parasitism in Rhizaria.</title>
        <authorList>
            <person name="Hiltunen Thoren M."/>
            <person name="Onut-Brannstrom I."/>
            <person name="Alfjorden A."/>
            <person name="Peckova H."/>
            <person name="Swords F."/>
            <person name="Hooper C."/>
            <person name="Holzer A.S."/>
            <person name="Bass D."/>
            <person name="Burki F."/>
        </authorList>
    </citation>
    <scope>NUCLEOTIDE SEQUENCE [LARGE SCALE GENOMIC DNA]</scope>
    <source>
        <strain evidence="3">20-A016</strain>
    </source>
</reference>
<dbReference type="EMBL" id="JBDODL010000347">
    <property type="protein sequence ID" value="MES1919632.1"/>
    <property type="molecule type" value="Genomic_DNA"/>
</dbReference>
<dbReference type="Pfam" id="PF02383">
    <property type="entry name" value="Syja_N"/>
    <property type="match status" value="1"/>
</dbReference>
<sequence>MKYYVEKEHLNVSNEASNDILKISFGSGEVSVVRRSKEELIPVVDFKESLFVFGAITLKTRKLIIMAKSAKEVGHVYGKKVFKIVLFEIVPVKLHNQSKSDEKEDYICYELIEKALKTRELLFCEHFDLSKTTQSIFVEKDQNKRSDFFIPELDKQNYELSDLQFIWNGHILKEFIEKKAFQFVQPVINGYVGNFEDANENLFTIISRRSVRRDGMRLLSRGIDEKGNVSNFVETETILQRDVEPKNDELVTMNFVSFVCCRGSIPLFWKQKQDLSRKPAILLNKDKNKNLKAFRAHIENLKSYGDLVLVNLVDSSGREKVLGEEYLDVVDRYNSELDGKEGFGRKVEYIGFDFHLECDKLGIANAKKLLQQIERRFDEMCFEGKVSIINEKVITETIKTQKCTCRINCMDNLDRTNLVQSLITTNFFKNLNSEKLARIWVNNGDCLSRQYSGTNALKSDWTKTGRRSFIGLLNDGRNSLNRYRKKTFEDAPISDGLNIFLGKFSPSQNRLRVYKQKFNFYVGAFVFAFSFLVLEYLSSLKNGKNGISRIGSVLVSVGISVYVGFKLRISRMMTETDE</sequence>
<evidence type="ECO:0000259" key="2">
    <source>
        <dbReference type="PROSITE" id="PS50275"/>
    </source>
</evidence>
<keyword evidence="1" id="KW-0472">Membrane</keyword>
<accession>A0ABV2AJ28</accession>
<dbReference type="Proteomes" id="UP001439008">
    <property type="component" value="Unassembled WGS sequence"/>
</dbReference>
<evidence type="ECO:0000313" key="3">
    <source>
        <dbReference type="EMBL" id="MES1919632.1"/>
    </source>
</evidence>
<organism evidence="3 4">
    <name type="scientific">Bonamia ostreae</name>
    <dbReference type="NCBI Taxonomy" id="126728"/>
    <lineage>
        <taxon>Eukaryota</taxon>
        <taxon>Sar</taxon>
        <taxon>Rhizaria</taxon>
        <taxon>Endomyxa</taxon>
        <taxon>Ascetosporea</taxon>
        <taxon>Haplosporida</taxon>
        <taxon>Bonamia</taxon>
    </lineage>
</organism>
<dbReference type="InterPro" id="IPR002013">
    <property type="entry name" value="SAC_dom"/>
</dbReference>
<comment type="caution">
    <text evidence="3">The sequence shown here is derived from an EMBL/GenBank/DDBJ whole genome shotgun (WGS) entry which is preliminary data.</text>
</comment>
<keyword evidence="1" id="KW-1133">Transmembrane helix</keyword>
<evidence type="ECO:0000313" key="4">
    <source>
        <dbReference type="Proteomes" id="UP001439008"/>
    </source>
</evidence>